<evidence type="ECO:0000313" key="5">
    <source>
        <dbReference type="Proteomes" id="UP000034581"/>
    </source>
</evidence>
<organism evidence="4 5">
    <name type="scientific">candidate division CPR3 bacterium GW2011_GWF2_35_18</name>
    <dbReference type="NCBI Taxonomy" id="1618350"/>
    <lineage>
        <taxon>Bacteria</taxon>
        <taxon>Bacteria division CPR3</taxon>
    </lineage>
</organism>
<comment type="catalytic activity">
    <reaction evidence="2">
        <text>beta-D-GlcNAc-(1-&gt;4)-Mur2Ac(oyl-L-Ala-gamma-D-Glu-L-Lys-D-Ala-D-Ala)-di-trans,octa-cis-undecaprenyl diphosphate + L-glutamine + ATP + H2O = beta-D-GlcNAc-(1-&gt;4)-Mur2Ac(oyl-L-Ala-D-isoglutaminyl-L-Lys-D-Ala-D-Ala)-di-trans,octa-cis-undecaprenyl diphosphate + L-glutamate + ADP + phosphate + H(+)</text>
        <dbReference type="Rhea" id="RHEA:57928"/>
        <dbReference type="ChEBI" id="CHEBI:15377"/>
        <dbReference type="ChEBI" id="CHEBI:15378"/>
        <dbReference type="ChEBI" id="CHEBI:29985"/>
        <dbReference type="ChEBI" id="CHEBI:30616"/>
        <dbReference type="ChEBI" id="CHEBI:43474"/>
        <dbReference type="ChEBI" id="CHEBI:58359"/>
        <dbReference type="ChEBI" id="CHEBI:60033"/>
        <dbReference type="ChEBI" id="CHEBI:62233"/>
        <dbReference type="ChEBI" id="CHEBI:456216"/>
        <dbReference type="EC" id="6.3.5.13"/>
    </reaction>
</comment>
<dbReference type="EC" id="6.3.5.13" evidence="2"/>
<dbReference type="GO" id="GO:0140282">
    <property type="term" value="F:carbon-nitrogen ligase activity on lipid II"/>
    <property type="evidence" value="ECO:0007669"/>
    <property type="project" value="UniProtKB-UniRule"/>
</dbReference>
<keyword evidence="4" id="KW-0808">Transferase</keyword>
<feature type="binding site" evidence="2">
    <location>
        <position position="157"/>
    </location>
    <ligand>
        <name>substrate</name>
    </ligand>
</feature>
<dbReference type="InterPro" id="IPR011698">
    <property type="entry name" value="GATase_3"/>
</dbReference>
<name>A0A0G0BKP7_UNCC3</name>
<dbReference type="PROSITE" id="PS51274">
    <property type="entry name" value="GATASE_COBBQ"/>
    <property type="match status" value="1"/>
</dbReference>
<accession>A0A0G0BKP7</accession>
<dbReference type="AlphaFoldDB" id="A0A0G0BKP7"/>
<comment type="catalytic activity">
    <reaction evidence="2">
        <text>L-glutamine + H2O = L-glutamate + NH4(+)</text>
        <dbReference type="Rhea" id="RHEA:15889"/>
        <dbReference type="ChEBI" id="CHEBI:15377"/>
        <dbReference type="ChEBI" id="CHEBI:28938"/>
        <dbReference type="ChEBI" id="CHEBI:29985"/>
        <dbReference type="ChEBI" id="CHEBI:58359"/>
        <dbReference type="EC" id="3.5.1.2"/>
    </reaction>
</comment>
<comment type="similarity">
    <text evidence="2">Belongs to the CobB/CobQ family. GatD subfamily.</text>
</comment>
<keyword evidence="2" id="KW-0961">Cell wall biogenesis/degradation</keyword>
<feature type="active site" evidence="2">
    <location>
        <position position="233"/>
    </location>
</feature>
<protein>
    <recommendedName>
        <fullName evidence="2">Lipid II isoglutaminyl synthase (glutamine-hydrolyzing) subunit GatD</fullName>
        <ecNumber evidence="2">6.3.5.13</ecNumber>
    </recommendedName>
    <alternativeName>
        <fullName evidence="2">Lipid II isoglutaminyl synthase glutaminase subunit</fullName>
        <ecNumber evidence="2">3.5.1.2</ecNumber>
    </alternativeName>
</protein>
<dbReference type="Proteomes" id="UP000034581">
    <property type="component" value="Unassembled WGS sequence"/>
</dbReference>
<reference evidence="4 5" key="1">
    <citation type="journal article" date="2015" name="Nature">
        <title>rRNA introns, odd ribosomes, and small enigmatic genomes across a large radiation of phyla.</title>
        <authorList>
            <person name="Brown C.T."/>
            <person name="Hug L.A."/>
            <person name="Thomas B.C."/>
            <person name="Sharon I."/>
            <person name="Castelle C.J."/>
            <person name="Singh A."/>
            <person name="Wilkins M.J."/>
            <person name="Williams K.H."/>
            <person name="Banfield J.F."/>
        </authorList>
    </citation>
    <scope>NUCLEOTIDE SEQUENCE [LARGE SCALE GENOMIC DNA]</scope>
</reference>
<dbReference type="Gene3D" id="3.40.50.880">
    <property type="match status" value="1"/>
</dbReference>
<keyword evidence="2" id="KW-0436">Ligase</keyword>
<dbReference type="InterPro" id="IPR043702">
    <property type="entry name" value="Lipid_II_synth_GatD"/>
</dbReference>
<dbReference type="SUPFAM" id="SSF52317">
    <property type="entry name" value="Class I glutamine amidotransferase-like"/>
    <property type="match status" value="1"/>
</dbReference>
<dbReference type="GO" id="GO:0009252">
    <property type="term" value="P:peptidoglycan biosynthetic process"/>
    <property type="evidence" value="ECO:0007669"/>
    <property type="project" value="UniProtKB-UniRule"/>
</dbReference>
<comment type="pathway">
    <text evidence="2">Cell wall biogenesis; peptidoglycan biosynthesis.</text>
</comment>
<sequence length="286" mass="32541">MKKITIAWLYPNLMSIYGDYGNVLTLKKRIEWRGIKTEILEINFDNTIKLQKVDIILMGGGQDRQQAIVVQDMLNNKRKILQEAHQKGIPGLFACGGYQLLGHFYHPLCDDEFNEFNPANFEKKMSSFKFTPGKGADIPGLKIFPQYTIHYGNKKPRCIGNIVTEINNEFQTEINKISKPVTTLVGFENHGGRTYFLSGKDKNLGKVIKGWGNNGEDETEGIVSNNFLGTYLHGFLIKNPHVADFLISKALEIKYGETKIQPLDDSLEWQTHEKVKDLVLNKSKNF</sequence>
<keyword evidence="2" id="KW-0573">Peptidoglycan synthesis</keyword>
<keyword evidence="2" id="KW-0378">Hydrolase</keyword>
<dbReference type="CDD" id="cd01750">
    <property type="entry name" value="GATase1_CobQ"/>
    <property type="match status" value="1"/>
</dbReference>
<dbReference type="GO" id="GO:0009236">
    <property type="term" value="P:cobalamin biosynthetic process"/>
    <property type="evidence" value="ECO:0007669"/>
    <property type="project" value="InterPro"/>
</dbReference>
<keyword evidence="1 2" id="KW-0315">Glutamine amidotransferase</keyword>
<dbReference type="GO" id="GO:0008360">
    <property type="term" value="P:regulation of cell shape"/>
    <property type="evidence" value="ECO:0007669"/>
    <property type="project" value="UniProtKB-KW"/>
</dbReference>
<dbReference type="InterPro" id="IPR029062">
    <property type="entry name" value="Class_I_gatase-like"/>
</dbReference>
<dbReference type="PANTHER" id="PTHR21343:SF9">
    <property type="entry name" value="LIPID II ISOGLUTAMINYL SYNTHASE (GLUTAMINE-HYDROLYZING) SUBUNIT GATD"/>
    <property type="match status" value="1"/>
</dbReference>
<evidence type="ECO:0000256" key="1">
    <source>
        <dbReference type="ARBA" id="ARBA00022962"/>
    </source>
</evidence>
<evidence type="ECO:0000259" key="3">
    <source>
        <dbReference type="Pfam" id="PF07685"/>
    </source>
</evidence>
<dbReference type="UniPathway" id="UPA00219"/>
<dbReference type="PANTHER" id="PTHR21343">
    <property type="entry name" value="DETHIOBIOTIN SYNTHETASE"/>
    <property type="match status" value="1"/>
</dbReference>
<evidence type="ECO:0000256" key="2">
    <source>
        <dbReference type="HAMAP-Rule" id="MF_02213"/>
    </source>
</evidence>
<keyword evidence="2" id="KW-0133">Cell shape</keyword>
<dbReference type="EMBL" id="LBQB01000002">
    <property type="protein sequence ID" value="KKP70023.1"/>
    <property type="molecule type" value="Genomic_DNA"/>
</dbReference>
<dbReference type="Pfam" id="PF07685">
    <property type="entry name" value="GATase_3"/>
    <property type="match status" value="1"/>
</dbReference>
<gene>
    <name evidence="2" type="primary">gatD</name>
    <name evidence="4" type="ORF">UR67_C0002G0143</name>
</gene>
<dbReference type="GO" id="GO:0016740">
    <property type="term" value="F:transferase activity"/>
    <property type="evidence" value="ECO:0007669"/>
    <property type="project" value="UniProtKB-KW"/>
</dbReference>
<dbReference type="STRING" id="1618350.UR67_C0002G0143"/>
<dbReference type="EC" id="3.5.1.2" evidence="2"/>
<feature type="active site" description="Nucleophile" evidence="2">
    <location>
        <position position="95"/>
    </location>
</feature>
<comment type="function">
    <text evidence="2">The lipid II isoglutaminyl synthase complex catalyzes the formation of alpha-D-isoglutamine in the cell wall lipid II stem peptide. The GatD subunit catalyzes the hydrolysis of glutamine to glutamate and ammonia. The resulting ammonia molecule is channeled to the active site of MurT.</text>
</comment>
<comment type="caution">
    <text evidence="4">The sequence shown here is derived from an EMBL/GenBank/DDBJ whole genome shotgun (WGS) entry which is preliminary data.</text>
</comment>
<evidence type="ECO:0000313" key="4">
    <source>
        <dbReference type="EMBL" id="KKP70023.1"/>
    </source>
</evidence>
<proteinExistence type="inferred from homology"/>
<dbReference type="GO" id="GO:0071555">
    <property type="term" value="P:cell wall organization"/>
    <property type="evidence" value="ECO:0007669"/>
    <property type="project" value="UniProtKB-KW"/>
</dbReference>
<dbReference type="GO" id="GO:0004359">
    <property type="term" value="F:glutaminase activity"/>
    <property type="evidence" value="ECO:0007669"/>
    <property type="project" value="UniProtKB-UniRule"/>
</dbReference>
<dbReference type="PATRIC" id="fig|1618350.3.peg.448"/>
<comment type="subunit">
    <text evidence="2">Forms a heterodimer with MurT.</text>
</comment>
<dbReference type="HAMAP" id="MF_02213">
    <property type="entry name" value="Lipid_II_synth_GatD"/>
    <property type="match status" value="1"/>
</dbReference>
<feature type="domain" description="CobB/CobQ-like glutamine amidotransferase" evidence="3">
    <location>
        <begin position="5"/>
        <end position="237"/>
    </location>
</feature>
<dbReference type="InterPro" id="IPR033949">
    <property type="entry name" value="CobQ_GATase1"/>
</dbReference>